<sequence>MKKNTISNFFDVLSNEVMSFFISKKTVSKLNFLKFKERRAIDFISDYWSYFWRQWFAMPLILVAILVTGYTTNAQSIKGVVPVQYPLLGDGIDGDGWAHEPTGTSSIYLNVGDLFDRKNYLSGKPIPGTNPQEYYPIDGTNHGILNLADGSLLYPGTIDPVPVTFFLKDPFQNDPTIFTSSNKINDNPNTYTWGPGSSPNKNEIQNCGAHFSYGKDGMDGGISTNGTSFSFPITGNSKDLWCLFAGDRQVTNGSSYIDFEFLQKRLTITGALPNPGVIDPLINTAPITGGSGSFISEGTDGGRTLGDLLITIEFTQGGGDATVVIQKWSEKAGGGFEYVVVFDGVNYSVPGIKGNIFCTNNTSTTDVPFDVYGSGATGSYAPNQWAEGGINLTQVFKATSSECFTISTLFIRTRSSGNSSQSELKDFPGRPIQLDLDFTPKAFAGADFTKTCISNPDGKEIGETPQAGFTYSWSPAEGLSVTNIANPIANPLVNTTYTVTKTKTGTSCSDTDEVIVTVNKPTVVAVAGDDFTKNCLINTSGGSIGEAAAAGYTYSWVSSPVGFTSTSANPMVNPSVTTTYTVTKTHTTSGCTDTDDVTVTVNKPDVTANAGADFTKNCLINVSGGSIGEVAVAGYTYSWVSSPVGFTSTSANPFVNPSVTTTYTVTKTHTLSGCTNTDDVTVTVNKPTVVAVAGDDFTKNCLINVSGGLIGEAAAAGYTYSWVSSPVGFTSTSANPMVNPSVTTTYTVTKTHTTSGCTDTDDVTVTVNKPDVTANAGADFTKNCLINVSGGSIGEVAVAGYTYSWVSSPVGFTSTSANPFVNPSVTTTYTVTKTQTLSGCTDTDDVTVTVNKPTVVAVAGADFTKNCLINVSGGSIGEAAAAGYTYSWVSSPVGFTSTSANPMVNPSVTTTYTVTKTHTTSGCTDTDDVTVTVNKPDVTANAGADFTKNCLINVSGGSIGEVAVAGYTYSWVSSPVGFTSTSANPFVNPSVTTTYTVTKTQTLSGCTDTDDVTVTVNKPTVVAVAGDDFTKNCLINVSGGLIGEAAAAGYTYSWVSSPVGFTSTSANPMVNPSVTTTYTVTKTHTTSGCTDTDDVTVTVNKPDVTANAGADFTKNCLINVSGGSIGEVAVAGYTYSWVSSPVGFTSTSANPFVNPSVTTTYTVTKTQTLSGCTDTDDVTVTVNKPTVVAVAGADFTKNCLINVSGGLIGEAAAAGYTYSWVSSPVGFTSTSANPMVNPSVTTTYTVTKTHTTSGCTDTDDVTVTVNKPDVTANAGADFTKNCLINVSGGSIGEVAVAGYTYSWVSSPVGFTSTSANPFVNPSVTTTYTVTKTQTLSGCTDTDDVTVTVNKPTVVAVAGADFTKNCLINVSGGLIGEAAVAGYTYSWVSSPVGFTSTSANPMVNPSVTTTYTVTKTHTTSGCTATDDVTVTVNNTLPNANAGADAQILCGNTTVGLSGSSTTIGATFLWTASNGGHIVSGADTASPIVDADGTYTLTVTDPANGCTATDDALVTTQICVKAICTYTQGYYGNVGGKSCAEGISYSTKELIAKALTSYGGKMTIGTLGHSVYIMNNMTDINALISVMPGGGGSYVLSAGNYEINSLPSSYLKNGRINNTLLAQTIALGLNIGINSNLGNFTLQAGTLAVAVPQGGCGSEIAKERTCNLDGTVNNEYKYYTIPSNVVTALGGNPTVQGLFDLANQALGGGSTNGLSLSAIAGLEDLLNNAFDECRIFVGYNVAPLNCPVLSLTSKVTQTEIAGFTASPVPFKDQLTIKYGFDYQSDVKIEVFNTQGNLVYSKRDTNSFLNKNVVLDLNINKGQEQVFIVKLTTDRGSSSKKVMSSQ</sequence>
<proteinExistence type="predicted"/>
<reference evidence="1" key="1">
    <citation type="submission" date="2024-07" db="EMBL/GenBank/DDBJ databases">
        <authorList>
            <person name="Biller S.J."/>
        </authorList>
    </citation>
    <scope>NUCLEOTIDE SEQUENCE</scope>
    <source>
        <strain evidence="1">WC2409</strain>
    </source>
</reference>
<name>A0AB39VYJ6_9FLAO</name>
<organism evidence="1">
    <name type="scientific">Flavobacterium sp. WC2409</name>
    <dbReference type="NCBI Taxonomy" id="3234139"/>
    <lineage>
        <taxon>Bacteria</taxon>
        <taxon>Pseudomonadati</taxon>
        <taxon>Bacteroidota</taxon>
        <taxon>Flavobacteriia</taxon>
        <taxon>Flavobacteriales</taxon>
        <taxon>Flavobacteriaceae</taxon>
        <taxon>Flavobacterium</taxon>
    </lineage>
</organism>
<evidence type="ECO:0008006" key="2">
    <source>
        <dbReference type="Google" id="ProtNLM"/>
    </source>
</evidence>
<evidence type="ECO:0000313" key="1">
    <source>
        <dbReference type="EMBL" id="XDU94239.1"/>
    </source>
</evidence>
<dbReference type="Gene3D" id="2.60.40.10">
    <property type="entry name" value="Immunoglobulins"/>
    <property type="match status" value="1"/>
</dbReference>
<dbReference type="RefSeq" id="WP_369752360.1">
    <property type="nucleotide sequence ID" value="NZ_CP165625.1"/>
</dbReference>
<gene>
    <name evidence="1" type="ORF">AB3G34_10055</name>
</gene>
<dbReference type="EMBL" id="CP165625">
    <property type="protein sequence ID" value="XDU94239.1"/>
    <property type="molecule type" value="Genomic_DNA"/>
</dbReference>
<dbReference type="InterPro" id="IPR013783">
    <property type="entry name" value="Ig-like_fold"/>
</dbReference>
<protein>
    <recommendedName>
        <fullName evidence="2">T9SS type A sorting domain-containing protein</fullName>
    </recommendedName>
</protein>
<accession>A0AB39VYJ6</accession>